<accession>A0A6P8ZLW7</accession>
<dbReference type="Gene3D" id="3.40.50.360">
    <property type="match status" value="1"/>
</dbReference>
<evidence type="ECO:0000256" key="1">
    <source>
        <dbReference type="SAM" id="MobiDB-lite"/>
    </source>
</evidence>
<keyword evidence="2" id="KW-0812">Transmembrane</keyword>
<dbReference type="PROSITE" id="PS50902">
    <property type="entry name" value="FLAVODOXIN_LIKE"/>
    <property type="match status" value="1"/>
</dbReference>
<keyword evidence="2" id="KW-0472">Membrane</keyword>
<feature type="region of interest" description="Disordered" evidence="1">
    <location>
        <begin position="252"/>
        <end position="290"/>
    </location>
</feature>
<feature type="domain" description="Flavodoxin-like" evidence="3">
    <location>
        <begin position="100"/>
        <end position="239"/>
    </location>
</feature>
<dbReference type="RefSeq" id="XP_034239572.1">
    <property type="nucleotide sequence ID" value="XM_034383681.1"/>
</dbReference>
<proteinExistence type="predicted"/>
<dbReference type="PANTHER" id="PTHR13930">
    <property type="entry name" value="S-ADENOSYL-L-METHIONINE-DEPENDENT TRNA 4-DEMETHYLWYOSINE SYNTHASE"/>
    <property type="match status" value="1"/>
</dbReference>
<protein>
    <submittedName>
        <fullName evidence="5 6">Uncharacterized protein LOC117644329 isoform X1</fullName>
    </submittedName>
</protein>
<name>A0A6P8ZLW7_THRPL</name>
<evidence type="ECO:0000313" key="4">
    <source>
        <dbReference type="Proteomes" id="UP000515158"/>
    </source>
</evidence>
<dbReference type="InterPro" id="IPR034556">
    <property type="entry name" value="tRNA_wybutosine-synthase"/>
</dbReference>
<dbReference type="SUPFAM" id="SSF52218">
    <property type="entry name" value="Flavoproteins"/>
    <property type="match status" value="1"/>
</dbReference>
<keyword evidence="2" id="KW-1133">Transmembrane helix</keyword>
<dbReference type="InterPro" id="IPR008254">
    <property type="entry name" value="Flavodoxin/NO_synth"/>
</dbReference>
<dbReference type="GO" id="GO:0010181">
    <property type="term" value="F:FMN binding"/>
    <property type="evidence" value="ECO:0007669"/>
    <property type="project" value="InterPro"/>
</dbReference>
<gene>
    <name evidence="5 6 7" type="primary">LOC117644329</name>
</gene>
<dbReference type="GO" id="GO:0008033">
    <property type="term" value="P:tRNA processing"/>
    <property type="evidence" value="ECO:0007669"/>
    <property type="project" value="InterPro"/>
</dbReference>
<dbReference type="Proteomes" id="UP000515158">
    <property type="component" value="Unplaced"/>
</dbReference>
<dbReference type="OrthoDB" id="271553at2759"/>
<organism evidence="7">
    <name type="scientific">Thrips palmi</name>
    <name type="common">Melon thrips</name>
    <dbReference type="NCBI Taxonomy" id="161013"/>
    <lineage>
        <taxon>Eukaryota</taxon>
        <taxon>Metazoa</taxon>
        <taxon>Ecdysozoa</taxon>
        <taxon>Arthropoda</taxon>
        <taxon>Hexapoda</taxon>
        <taxon>Insecta</taxon>
        <taxon>Pterygota</taxon>
        <taxon>Neoptera</taxon>
        <taxon>Paraneoptera</taxon>
        <taxon>Thysanoptera</taxon>
        <taxon>Terebrantia</taxon>
        <taxon>Thripoidea</taxon>
        <taxon>Thripidae</taxon>
        <taxon>Thrips</taxon>
    </lineage>
</organism>
<feature type="region of interest" description="Disordered" evidence="1">
    <location>
        <begin position="68"/>
        <end position="91"/>
    </location>
</feature>
<evidence type="ECO:0000259" key="3">
    <source>
        <dbReference type="PROSITE" id="PS50902"/>
    </source>
</evidence>
<dbReference type="GeneID" id="117644329"/>
<evidence type="ECO:0000313" key="5">
    <source>
        <dbReference type="RefSeq" id="XP_034239572.1"/>
    </source>
</evidence>
<evidence type="ECO:0000313" key="6">
    <source>
        <dbReference type="RefSeq" id="XP_034239573.1"/>
    </source>
</evidence>
<sequence length="299" mass="32413">MTSLFGIPLCGSLFLPLIIGIATVSFFWTFVFSKKGLKCNAEDRGEMKTNSVPKEKVFLETKKKAKDKGKKKCGSSGGCCSKKDGKSGGCSDSNQSIQSAKVFLDKQSNICQEFAGVLAKPLSENIATELLNISHTESVNLTEHADGSLCIFIIDTSISNGQPHWLLRALSNLASTERPLSGMKYSVFTLQDAPLESKAEPVDQFLHKSGAVRVCRAEIAEITAALSSNVFDDWAEEVLSRIQLWNSPKKKSCKCGPKEKASNVKESCSSSDCSSDDEDGRNSSPSEPILDLEDIAKLL</sequence>
<dbReference type="AlphaFoldDB" id="A0A6P8ZLW7"/>
<dbReference type="GO" id="GO:0051539">
    <property type="term" value="F:4 iron, 4 sulfur cluster binding"/>
    <property type="evidence" value="ECO:0007669"/>
    <property type="project" value="InterPro"/>
</dbReference>
<dbReference type="KEGG" id="tpal:117644329"/>
<evidence type="ECO:0000313" key="7">
    <source>
        <dbReference type="RefSeq" id="XP_034239574.1"/>
    </source>
</evidence>
<dbReference type="InterPro" id="IPR029039">
    <property type="entry name" value="Flavoprotein-like_sf"/>
</dbReference>
<evidence type="ECO:0000256" key="2">
    <source>
        <dbReference type="SAM" id="Phobius"/>
    </source>
</evidence>
<keyword evidence="4" id="KW-1185">Reference proteome</keyword>
<dbReference type="RefSeq" id="XP_034239574.1">
    <property type="nucleotide sequence ID" value="XM_034383683.1"/>
</dbReference>
<reference evidence="5 6" key="1">
    <citation type="submission" date="2025-04" db="UniProtKB">
        <authorList>
            <consortium name="RefSeq"/>
        </authorList>
    </citation>
    <scope>IDENTIFICATION</scope>
    <source>
        <tissue evidence="5 6">Total insect</tissue>
    </source>
</reference>
<dbReference type="RefSeq" id="XP_034239573.1">
    <property type="nucleotide sequence ID" value="XM_034383682.1"/>
</dbReference>
<feature type="transmembrane region" description="Helical" evidence="2">
    <location>
        <begin position="6"/>
        <end position="28"/>
    </location>
</feature>
<dbReference type="PANTHER" id="PTHR13930:SF0">
    <property type="entry name" value="S-ADENOSYL-L-METHIONINE-DEPENDENT TRNA 4-DEMETHYLWYOSINE SYNTHASE TYW1-RELATED"/>
    <property type="match status" value="1"/>
</dbReference>